<feature type="domain" description="CBS" evidence="3">
    <location>
        <begin position="76"/>
        <end position="132"/>
    </location>
</feature>
<dbReference type="AlphaFoldDB" id="A0A7W6BUR7"/>
<evidence type="ECO:0000256" key="2">
    <source>
        <dbReference type="PROSITE-ProRule" id="PRU00703"/>
    </source>
</evidence>
<dbReference type="SUPFAM" id="SSF54631">
    <property type="entry name" value="CBS-domain pair"/>
    <property type="match status" value="1"/>
</dbReference>
<dbReference type="Proteomes" id="UP000531216">
    <property type="component" value="Unassembled WGS sequence"/>
</dbReference>
<dbReference type="RefSeq" id="WP_090965987.1">
    <property type="nucleotide sequence ID" value="NZ_FOOA01000023.1"/>
</dbReference>
<evidence type="ECO:0000313" key="5">
    <source>
        <dbReference type="Proteomes" id="UP000531216"/>
    </source>
</evidence>
<evidence type="ECO:0000313" key="4">
    <source>
        <dbReference type="EMBL" id="MBB3935443.1"/>
    </source>
</evidence>
<accession>A0A7W6BUR7</accession>
<dbReference type="PROSITE" id="PS51371">
    <property type="entry name" value="CBS"/>
    <property type="match status" value="2"/>
</dbReference>
<dbReference type="Pfam" id="PF00571">
    <property type="entry name" value="CBS"/>
    <property type="match status" value="2"/>
</dbReference>
<dbReference type="CDD" id="cd04623">
    <property type="entry name" value="CBS_pair_bac_euk"/>
    <property type="match status" value="1"/>
</dbReference>
<feature type="domain" description="CBS" evidence="3">
    <location>
        <begin position="8"/>
        <end position="67"/>
    </location>
</feature>
<name>A0A7W6BUR7_9HYPH</name>
<reference evidence="4 5" key="1">
    <citation type="submission" date="2020-08" db="EMBL/GenBank/DDBJ databases">
        <title>Genomic Encyclopedia of Type Strains, Phase IV (KMG-IV): sequencing the most valuable type-strain genomes for metagenomic binning, comparative biology and taxonomic classification.</title>
        <authorList>
            <person name="Goeker M."/>
        </authorList>
    </citation>
    <scope>NUCLEOTIDE SEQUENCE [LARGE SCALE GENOMIC DNA]</scope>
    <source>
        <strain evidence="4 5">DSM 25024</strain>
    </source>
</reference>
<protein>
    <submittedName>
        <fullName evidence="4">CBS domain-containing protein</fullName>
    </submittedName>
</protein>
<sequence>MTVRRILETKGREVVTIDLATTLAEAVRTLAERRIGVLVVIGAGGDLQGILSERDVVRLVAGGGMDALSGTVGEVMTREVTTAGEETTVDEAMEIMTRRRFRHLPVCEGGRLVGIVSIGDVVKRRIEAAEQEAEEMRSYIHAAAG</sequence>
<dbReference type="PANTHER" id="PTHR43080">
    <property type="entry name" value="CBS DOMAIN-CONTAINING PROTEIN CBSX3, MITOCHONDRIAL"/>
    <property type="match status" value="1"/>
</dbReference>
<organism evidence="4 5">
    <name type="scientific">Aureimonas phyllosphaerae</name>
    <dbReference type="NCBI Taxonomy" id="1166078"/>
    <lineage>
        <taxon>Bacteria</taxon>
        <taxon>Pseudomonadati</taxon>
        <taxon>Pseudomonadota</taxon>
        <taxon>Alphaproteobacteria</taxon>
        <taxon>Hyphomicrobiales</taxon>
        <taxon>Aurantimonadaceae</taxon>
        <taxon>Aureimonas</taxon>
    </lineage>
</organism>
<gene>
    <name evidence="4" type="ORF">GGR05_001587</name>
</gene>
<dbReference type="InterPro" id="IPR044725">
    <property type="entry name" value="CBSX3_CBS_dom"/>
</dbReference>
<dbReference type="EMBL" id="JACIDO010000003">
    <property type="protein sequence ID" value="MBB3935443.1"/>
    <property type="molecule type" value="Genomic_DNA"/>
</dbReference>
<comment type="caution">
    <text evidence="4">The sequence shown here is derived from an EMBL/GenBank/DDBJ whole genome shotgun (WGS) entry which is preliminary data.</text>
</comment>
<dbReference type="InterPro" id="IPR000644">
    <property type="entry name" value="CBS_dom"/>
</dbReference>
<dbReference type="SMART" id="SM00116">
    <property type="entry name" value="CBS"/>
    <property type="match status" value="2"/>
</dbReference>
<keyword evidence="5" id="KW-1185">Reference proteome</keyword>
<dbReference type="Gene3D" id="3.10.580.10">
    <property type="entry name" value="CBS-domain"/>
    <property type="match status" value="1"/>
</dbReference>
<proteinExistence type="predicted"/>
<dbReference type="OrthoDB" id="9807125at2"/>
<evidence type="ECO:0000259" key="3">
    <source>
        <dbReference type="PROSITE" id="PS51371"/>
    </source>
</evidence>
<dbReference type="InterPro" id="IPR046342">
    <property type="entry name" value="CBS_dom_sf"/>
</dbReference>
<dbReference type="PANTHER" id="PTHR43080:SF2">
    <property type="entry name" value="CBS DOMAIN-CONTAINING PROTEIN"/>
    <property type="match status" value="1"/>
</dbReference>
<evidence type="ECO:0000256" key="1">
    <source>
        <dbReference type="ARBA" id="ARBA00023122"/>
    </source>
</evidence>
<dbReference type="InterPro" id="IPR051257">
    <property type="entry name" value="Diverse_CBS-Domain"/>
</dbReference>
<keyword evidence="1 2" id="KW-0129">CBS domain</keyword>